<protein>
    <recommendedName>
        <fullName evidence="4">Chemokine interleukin-8-like domain-containing protein</fullName>
    </recommendedName>
</protein>
<dbReference type="GeneID" id="120050310"/>
<dbReference type="GO" id="GO:0008009">
    <property type="term" value="F:chemokine activity"/>
    <property type="evidence" value="ECO:0007669"/>
    <property type="project" value="InterPro"/>
</dbReference>
<dbReference type="Gene3D" id="2.40.50.40">
    <property type="match status" value="1"/>
</dbReference>
<evidence type="ECO:0000256" key="3">
    <source>
        <dbReference type="SAM" id="SignalP"/>
    </source>
</evidence>
<keyword evidence="3" id="KW-0732">Signal</keyword>
<feature type="signal peptide" evidence="3">
    <location>
        <begin position="1"/>
        <end position="28"/>
    </location>
</feature>
<organism evidence="5 6">
    <name type="scientific">Salvelinus namaycush</name>
    <name type="common">Lake trout</name>
    <name type="synonym">Salmo namaycush</name>
    <dbReference type="NCBI Taxonomy" id="8040"/>
    <lineage>
        <taxon>Eukaryota</taxon>
        <taxon>Metazoa</taxon>
        <taxon>Chordata</taxon>
        <taxon>Craniata</taxon>
        <taxon>Vertebrata</taxon>
        <taxon>Euteleostomi</taxon>
        <taxon>Actinopterygii</taxon>
        <taxon>Neopterygii</taxon>
        <taxon>Teleostei</taxon>
        <taxon>Protacanthopterygii</taxon>
        <taxon>Salmoniformes</taxon>
        <taxon>Salmonidae</taxon>
        <taxon>Salmoninae</taxon>
        <taxon>Salvelinus</taxon>
    </lineage>
</organism>
<feature type="region of interest" description="Disordered" evidence="2">
    <location>
        <begin position="195"/>
        <end position="233"/>
    </location>
</feature>
<keyword evidence="1" id="KW-0202">Cytokine</keyword>
<evidence type="ECO:0000313" key="5">
    <source>
        <dbReference type="Proteomes" id="UP000808372"/>
    </source>
</evidence>
<dbReference type="InterPro" id="IPR036048">
    <property type="entry name" value="Interleukin_8-like_sf"/>
</dbReference>
<dbReference type="KEGG" id="snh:120050310"/>
<feature type="region of interest" description="Disordered" evidence="2">
    <location>
        <begin position="101"/>
        <end position="153"/>
    </location>
</feature>
<feature type="compositionally biased region" description="Polar residues" evidence="2">
    <location>
        <begin position="222"/>
        <end position="233"/>
    </location>
</feature>
<evidence type="ECO:0000256" key="2">
    <source>
        <dbReference type="SAM" id="MobiDB-lite"/>
    </source>
</evidence>
<dbReference type="GO" id="GO:0005615">
    <property type="term" value="C:extracellular space"/>
    <property type="evidence" value="ECO:0007669"/>
    <property type="project" value="UniProtKB-KW"/>
</dbReference>
<evidence type="ECO:0000259" key="4">
    <source>
        <dbReference type="Pfam" id="PF00048"/>
    </source>
</evidence>
<evidence type="ECO:0000256" key="1">
    <source>
        <dbReference type="ARBA" id="ARBA00022514"/>
    </source>
</evidence>
<dbReference type="Proteomes" id="UP000808372">
    <property type="component" value="Chromosome 7"/>
</dbReference>
<feature type="compositionally biased region" description="Low complexity" evidence="2">
    <location>
        <begin position="195"/>
        <end position="214"/>
    </location>
</feature>
<proteinExistence type="predicted"/>
<gene>
    <name evidence="6" type="primary">LOC120050310</name>
</gene>
<feature type="domain" description="Chemokine interleukin-8-like" evidence="4">
    <location>
        <begin position="33"/>
        <end position="87"/>
    </location>
</feature>
<reference evidence="6" key="1">
    <citation type="submission" date="2025-08" db="UniProtKB">
        <authorList>
            <consortium name="RefSeq"/>
        </authorList>
    </citation>
    <scope>IDENTIFICATION</scope>
    <source>
        <tissue evidence="6">White muscle</tissue>
    </source>
</reference>
<dbReference type="RefSeq" id="XP_038852818.1">
    <property type="nucleotide sequence ID" value="XM_038996890.1"/>
</dbReference>
<sequence length="233" mass="24514">MVTCGTLVKIWTLAVVIAALGCTGTVDGEKLVSCCRTVSRTEVTDPITGYWIQNYNAPCVRAVIFETEKGLFCSYHKQPWVRRKIQQFEMARLSSTFLSLSSPTSLTSTSTPTTTSLPSSPPSINSSPPSLTSTSTSLTSSPSSSPPSLTSTPTFLPSSPLSVFSSLFPLSSSSPGVPSSPPSLSSSPSYLLSSLFPASSSPPSISSSPPSFSSPRHRESTKNASTQQSTSNQ</sequence>
<name>A0A8U0R0V1_SALNM</name>
<dbReference type="InterPro" id="IPR001811">
    <property type="entry name" value="Chemokine_IL8-like_dom"/>
</dbReference>
<feature type="chain" id="PRO_5035728157" description="Chemokine interleukin-8-like domain-containing protein" evidence="3">
    <location>
        <begin position="29"/>
        <end position="233"/>
    </location>
</feature>
<dbReference type="SUPFAM" id="SSF54117">
    <property type="entry name" value="Interleukin 8-like chemokines"/>
    <property type="match status" value="1"/>
</dbReference>
<accession>A0A8U0R0V1</accession>
<dbReference type="Pfam" id="PF00048">
    <property type="entry name" value="IL8"/>
    <property type="match status" value="1"/>
</dbReference>
<evidence type="ECO:0000313" key="6">
    <source>
        <dbReference type="RefSeq" id="XP_038852818.1"/>
    </source>
</evidence>
<dbReference type="GO" id="GO:0006955">
    <property type="term" value="P:immune response"/>
    <property type="evidence" value="ECO:0007669"/>
    <property type="project" value="InterPro"/>
</dbReference>
<keyword evidence="5" id="KW-1185">Reference proteome</keyword>
<dbReference type="AlphaFoldDB" id="A0A8U0R0V1"/>